<proteinExistence type="predicted"/>
<dbReference type="EMBL" id="CP000283">
    <property type="protein sequence ID" value="ABE40862.1"/>
    <property type="molecule type" value="Genomic_DNA"/>
</dbReference>
<dbReference type="InterPro" id="IPR036390">
    <property type="entry name" value="WH_DNA-bd_sf"/>
</dbReference>
<dbReference type="Proteomes" id="UP000001818">
    <property type="component" value="Chromosome"/>
</dbReference>
<organism evidence="5 6">
    <name type="scientific">Rhodopseudomonas palustris (strain BisB5)</name>
    <dbReference type="NCBI Taxonomy" id="316057"/>
    <lineage>
        <taxon>Bacteria</taxon>
        <taxon>Pseudomonadati</taxon>
        <taxon>Pseudomonadota</taxon>
        <taxon>Alphaproteobacteria</taxon>
        <taxon>Hyphomicrobiales</taxon>
        <taxon>Nitrobacteraceae</taxon>
        <taxon>Rhodopseudomonas</taxon>
    </lineage>
</organism>
<gene>
    <name evidence="5" type="ordered locus">RPD_3639</name>
</gene>
<evidence type="ECO:0000256" key="3">
    <source>
        <dbReference type="ARBA" id="ARBA00023163"/>
    </source>
</evidence>
<dbReference type="InterPro" id="IPR036388">
    <property type="entry name" value="WH-like_DNA-bd_sf"/>
</dbReference>
<dbReference type="KEGG" id="rpd:RPD_3639"/>
<dbReference type="STRING" id="316057.RPD_3639"/>
<dbReference type="GO" id="GO:0003700">
    <property type="term" value="F:DNA-binding transcription factor activity"/>
    <property type="evidence" value="ECO:0007669"/>
    <property type="project" value="InterPro"/>
</dbReference>
<evidence type="ECO:0000256" key="1">
    <source>
        <dbReference type="ARBA" id="ARBA00023015"/>
    </source>
</evidence>
<dbReference type="CDD" id="cd00090">
    <property type="entry name" value="HTH_ARSR"/>
    <property type="match status" value="1"/>
</dbReference>
<dbReference type="eggNOG" id="COG0640">
    <property type="taxonomic scope" value="Bacteria"/>
</dbReference>
<dbReference type="BioCyc" id="RPAL316057:RPD_RS22695-MONOMER"/>
<dbReference type="PRINTS" id="PR00778">
    <property type="entry name" value="HTHARSR"/>
</dbReference>
<keyword evidence="3" id="KW-0804">Transcription</keyword>
<dbReference type="PANTHER" id="PTHR43132">
    <property type="entry name" value="ARSENICAL RESISTANCE OPERON REPRESSOR ARSR-RELATED"/>
    <property type="match status" value="1"/>
</dbReference>
<dbReference type="NCBIfam" id="NF033788">
    <property type="entry name" value="HTH_metalloreg"/>
    <property type="match status" value="1"/>
</dbReference>
<dbReference type="InterPro" id="IPR051011">
    <property type="entry name" value="Metal_resp_trans_reg"/>
</dbReference>
<sequence>MNEDQALKAFAAISNQTRLRIVRLLVVAGASGRSAGSLAETLDGASPSRISFHLNQLEQSGLVQSRREGRSIIYSAIFPTLSDLVAFLMRDCCEGHCAVCDRAIALFAKCTGRPTGPLSCSAATSRQTRL</sequence>
<evidence type="ECO:0000313" key="5">
    <source>
        <dbReference type="EMBL" id="ABE40862.1"/>
    </source>
</evidence>
<dbReference type="HOGENOM" id="CLU_097806_2_0_5"/>
<dbReference type="InterPro" id="IPR001845">
    <property type="entry name" value="HTH_ArsR_DNA-bd_dom"/>
</dbReference>
<keyword evidence="2" id="KW-0238">DNA-binding</keyword>
<feature type="domain" description="HTH arsR-type" evidence="4">
    <location>
        <begin position="1"/>
        <end position="96"/>
    </location>
</feature>
<dbReference type="AlphaFoldDB" id="Q132X7"/>
<dbReference type="PROSITE" id="PS50987">
    <property type="entry name" value="HTH_ARSR_2"/>
    <property type="match status" value="1"/>
</dbReference>
<dbReference type="Gene3D" id="1.10.10.10">
    <property type="entry name" value="Winged helix-like DNA-binding domain superfamily/Winged helix DNA-binding domain"/>
    <property type="match status" value="1"/>
</dbReference>
<dbReference type="PANTHER" id="PTHR43132:SF2">
    <property type="entry name" value="ARSENICAL RESISTANCE OPERON REPRESSOR ARSR-RELATED"/>
    <property type="match status" value="1"/>
</dbReference>
<dbReference type="InterPro" id="IPR011991">
    <property type="entry name" value="ArsR-like_HTH"/>
</dbReference>
<dbReference type="Pfam" id="PF12840">
    <property type="entry name" value="HTH_20"/>
    <property type="match status" value="1"/>
</dbReference>
<dbReference type="SMART" id="SM00418">
    <property type="entry name" value="HTH_ARSR"/>
    <property type="match status" value="1"/>
</dbReference>
<dbReference type="SUPFAM" id="SSF46785">
    <property type="entry name" value="Winged helix' DNA-binding domain"/>
    <property type="match status" value="1"/>
</dbReference>
<evidence type="ECO:0000256" key="2">
    <source>
        <dbReference type="ARBA" id="ARBA00023125"/>
    </source>
</evidence>
<evidence type="ECO:0000313" key="6">
    <source>
        <dbReference type="Proteomes" id="UP000001818"/>
    </source>
</evidence>
<reference evidence="5 6" key="1">
    <citation type="submission" date="2006-03" db="EMBL/GenBank/DDBJ databases">
        <title>Complete sequence of Rhodopseudomonas palustris BisB5.</title>
        <authorList>
            <consortium name="US DOE Joint Genome Institute"/>
            <person name="Copeland A."/>
            <person name="Lucas S."/>
            <person name="Lapidus A."/>
            <person name="Barry K."/>
            <person name="Detter J.C."/>
            <person name="Glavina del Rio T."/>
            <person name="Hammon N."/>
            <person name="Israni S."/>
            <person name="Dalin E."/>
            <person name="Tice H."/>
            <person name="Pitluck S."/>
            <person name="Chain P."/>
            <person name="Malfatti S."/>
            <person name="Shin M."/>
            <person name="Vergez L."/>
            <person name="Schmutz J."/>
            <person name="Larimer F."/>
            <person name="Land M."/>
            <person name="Hauser L."/>
            <person name="Pelletier D.A."/>
            <person name="Kyrpides N."/>
            <person name="Lykidis A."/>
            <person name="Oda Y."/>
            <person name="Harwood C.S."/>
            <person name="Richardson P."/>
        </authorList>
    </citation>
    <scope>NUCLEOTIDE SEQUENCE [LARGE SCALE GENOMIC DNA]</scope>
    <source>
        <strain evidence="5 6">BisB5</strain>
    </source>
</reference>
<accession>Q132X7</accession>
<name>Q132X7_RHOPS</name>
<keyword evidence="1" id="KW-0805">Transcription regulation</keyword>
<dbReference type="GO" id="GO:0003677">
    <property type="term" value="F:DNA binding"/>
    <property type="evidence" value="ECO:0007669"/>
    <property type="project" value="UniProtKB-KW"/>
</dbReference>
<evidence type="ECO:0000259" key="4">
    <source>
        <dbReference type="PROSITE" id="PS50987"/>
    </source>
</evidence>
<protein>
    <submittedName>
        <fullName evidence="5">Transcriptional regulator, ArsR family</fullName>
    </submittedName>
</protein>